<keyword evidence="2" id="KW-0201">Cytochrome c-type biogenesis</keyword>
<dbReference type="Pfam" id="PF00578">
    <property type="entry name" value="AhpC-TSA"/>
    <property type="match status" value="1"/>
</dbReference>
<dbReference type="PROSITE" id="PS51352">
    <property type="entry name" value="THIOREDOXIN_2"/>
    <property type="match status" value="1"/>
</dbReference>
<evidence type="ECO:0000256" key="1">
    <source>
        <dbReference type="ARBA" id="ARBA00004196"/>
    </source>
</evidence>
<evidence type="ECO:0000259" key="5">
    <source>
        <dbReference type="PROSITE" id="PS51352"/>
    </source>
</evidence>
<dbReference type="SUPFAM" id="SSF52833">
    <property type="entry name" value="Thioredoxin-like"/>
    <property type="match status" value="1"/>
</dbReference>
<evidence type="ECO:0000313" key="6">
    <source>
        <dbReference type="EMBL" id="MCV9388776.1"/>
    </source>
</evidence>
<dbReference type="InterPro" id="IPR000866">
    <property type="entry name" value="AhpC/TSA"/>
</dbReference>
<keyword evidence="3" id="KW-1015">Disulfide bond</keyword>
<evidence type="ECO:0000256" key="4">
    <source>
        <dbReference type="ARBA" id="ARBA00023284"/>
    </source>
</evidence>
<evidence type="ECO:0000313" key="7">
    <source>
        <dbReference type="Proteomes" id="UP001300692"/>
    </source>
</evidence>
<dbReference type="RefSeq" id="WP_264139669.1">
    <property type="nucleotide sequence ID" value="NZ_JAOYOD010000001.1"/>
</dbReference>
<dbReference type="Proteomes" id="UP001300692">
    <property type="component" value="Unassembled WGS sequence"/>
</dbReference>
<comment type="subcellular location">
    <subcellularLocation>
        <location evidence="1">Cell envelope</location>
    </subcellularLocation>
</comment>
<dbReference type="InterPro" id="IPR050553">
    <property type="entry name" value="Thioredoxin_ResA/DsbE_sf"/>
</dbReference>
<feature type="domain" description="Thioredoxin" evidence="5">
    <location>
        <begin position="41"/>
        <end position="180"/>
    </location>
</feature>
<proteinExistence type="predicted"/>
<evidence type="ECO:0000256" key="3">
    <source>
        <dbReference type="ARBA" id="ARBA00023157"/>
    </source>
</evidence>
<dbReference type="PANTHER" id="PTHR42852">
    <property type="entry name" value="THIOL:DISULFIDE INTERCHANGE PROTEIN DSBE"/>
    <property type="match status" value="1"/>
</dbReference>
<organism evidence="6 7">
    <name type="scientific">Reichenbachiella ulvae</name>
    <dbReference type="NCBI Taxonomy" id="2980104"/>
    <lineage>
        <taxon>Bacteria</taxon>
        <taxon>Pseudomonadati</taxon>
        <taxon>Bacteroidota</taxon>
        <taxon>Cytophagia</taxon>
        <taxon>Cytophagales</taxon>
        <taxon>Reichenbachiellaceae</taxon>
        <taxon>Reichenbachiella</taxon>
    </lineage>
</organism>
<reference evidence="6 7" key="1">
    <citation type="submission" date="2022-10" db="EMBL/GenBank/DDBJ databases">
        <title>Comparative genomics and taxonomic characterization of three novel marine species of genus Reichenbachiella exhibiting antioxidant and polysaccharide degradation activities.</title>
        <authorList>
            <person name="Muhammad N."/>
            <person name="Lee Y.-J."/>
            <person name="Ko J."/>
            <person name="Kim S.-G."/>
        </authorList>
    </citation>
    <scope>NUCLEOTIDE SEQUENCE [LARGE SCALE GENOMIC DNA]</scope>
    <source>
        <strain evidence="6 7">ABR2-5</strain>
    </source>
</reference>
<sequence length="180" mass="20230">MKKLVLLAMTLVLMHCEGKKTRESSSQQNEIVEVVEAPKALEVGDQAIDFKLINLDGDSIALSDFRGKYVLLNFWKADCGACRTKHPYMLDVYQEYKDKGFEVVGVTMDQFRSRWSAAVSEDSITWTTVSDLQGIYAAVPRAYGVNYIPRNFLIDPEGVILLDDLSSFDLETHLKELIGG</sequence>
<accession>A0ABT3CYK0</accession>
<dbReference type="InterPro" id="IPR036249">
    <property type="entry name" value="Thioredoxin-like_sf"/>
</dbReference>
<evidence type="ECO:0000256" key="2">
    <source>
        <dbReference type="ARBA" id="ARBA00022748"/>
    </source>
</evidence>
<dbReference type="PANTHER" id="PTHR42852:SF6">
    <property type="entry name" value="THIOL:DISULFIDE INTERCHANGE PROTEIN DSBE"/>
    <property type="match status" value="1"/>
</dbReference>
<gene>
    <name evidence="6" type="ORF">N7U62_19005</name>
</gene>
<dbReference type="CDD" id="cd02966">
    <property type="entry name" value="TlpA_like_family"/>
    <property type="match status" value="1"/>
</dbReference>
<keyword evidence="4" id="KW-0676">Redox-active center</keyword>
<dbReference type="Gene3D" id="3.40.30.10">
    <property type="entry name" value="Glutaredoxin"/>
    <property type="match status" value="1"/>
</dbReference>
<dbReference type="InterPro" id="IPR013766">
    <property type="entry name" value="Thioredoxin_domain"/>
</dbReference>
<keyword evidence="7" id="KW-1185">Reference proteome</keyword>
<comment type="caution">
    <text evidence="6">The sequence shown here is derived from an EMBL/GenBank/DDBJ whole genome shotgun (WGS) entry which is preliminary data.</text>
</comment>
<protein>
    <submittedName>
        <fullName evidence="6">TlpA family protein disulfide reductase</fullName>
    </submittedName>
</protein>
<name>A0ABT3CYK0_9BACT</name>
<dbReference type="EMBL" id="JAOYOD010000001">
    <property type="protein sequence ID" value="MCV9388776.1"/>
    <property type="molecule type" value="Genomic_DNA"/>
</dbReference>